<dbReference type="Proteomes" id="UP000722485">
    <property type="component" value="Unassembled WGS sequence"/>
</dbReference>
<organism evidence="4 5">
    <name type="scientific">Cylindrodendrum hubeiense</name>
    <dbReference type="NCBI Taxonomy" id="595255"/>
    <lineage>
        <taxon>Eukaryota</taxon>
        <taxon>Fungi</taxon>
        <taxon>Dikarya</taxon>
        <taxon>Ascomycota</taxon>
        <taxon>Pezizomycotina</taxon>
        <taxon>Sordariomycetes</taxon>
        <taxon>Hypocreomycetidae</taxon>
        <taxon>Hypocreales</taxon>
        <taxon>Nectriaceae</taxon>
        <taxon>Cylindrodendrum</taxon>
    </lineage>
</organism>
<feature type="signal peptide" evidence="2">
    <location>
        <begin position="1"/>
        <end position="20"/>
    </location>
</feature>
<evidence type="ECO:0000313" key="4">
    <source>
        <dbReference type="EMBL" id="KAF7549263.1"/>
    </source>
</evidence>
<sequence length="342" mass="37531">MVPSNPIAILVTSFLGLVAAAKCKPHTTLSTLTTTGSWLTGVPAPSSTLTGAWLGSSNTESVPEPAATPSGALRSSSEVVPIGNGGFVPLSCYPNPATLQSSVCAVEGFVDANWIKFAYSGPAADDRECLRDCTITNGCTAYAYDKHGDCFINTLPWTDAHFTKDNAGGGKDWSQVECYECYDNSVLKLDFEDGYFEDWGFEWNDEFLWFMDSPAVPESVGRALRVGEPQGADTKGDVATVTYLNTFHLNAGTQYTFGFRMRVLRNNYLIKNYDAVTFMISTNDEIVYEYTPQRTNDENLQDYQKFTLHSSESGEATLSIVVTGSGHGYDYYFDHLFVTWGI</sequence>
<dbReference type="AlphaFoldDB" id="A0A9P5LAR8"/>
<accession>A0A9P5LAR8</accession>
<proteinExistence type="predicted"/>
<evidence type="ECO:0000256" key="2">
    <source>
        <dbReference type="SAM" id="SignalP"/>
    </source>
</evidence>
<keyword evidence="2" id="KW-0732">Signal</keyword>
<keyword evidence="5" id="KW-1185">Reference proteome</keyword>
<dbReference type="PROSITE" id="PS50948">
    <property type="entry name" value="PAN"/>
    <property type="match status" value="1"/>
</dbReference>
<gene>
    <name evidence="4" type="ORF">G7Z17_g6495</name>
</gene>
<dbReference type="EMBL" id="JAANBB010000126">
    <property type="protein sequence ID" value="KAF7549263.1"/>
    <property type="molecule type" value="Genomic_DNA"/>
</dbReference>
<evidence type="ECO:0000259" key="3">
    <source>
        <dbReference type="PROSITE" id="PS50948"/>
    </source>
</evidence>
<evidence type="ECO:0000256" key="1">
    <source>
        <dbReference type="SAM" id="MobiDB-lite"/>
    </source>
</evidence>
<feature type="chain" id="PRO_5040252161" description="Apple domain-containing protein" evidence="2">
    <location>
        <begin position="21"/>
        <end position="342"/>
    </location>
</feature>
<name>A0A9P5LAR8_9HYPO</name>
<dbReference type="OrthoDB" id="5104510at2759"/>
<feature type="domain" description="Apple" evidence="3">
    <location>
        <begin position="104"/>
        <end position="178"/>
    </location>
</feature>
<protein>
    <recommendedName>
        <fullName evidence="3">Apple domain-containing protein</fullName>
    </recommendedName>
</protein>
<dbReference type="Gene3D" id="2.60.120.260">
    <property type="entry name" value="Galactose-binding domain-like"/>
    <property type="match status" value="1"/>
</dbReference>
<dbReference type="InterPro" id="IPR003609">
    <property type="entry name" value="Pan_app"/>
</dbReference>
<feature type="region of interest" description="Disordered" evidence="1">
    <location>
        <begin position="53"/>
        <end position="75"/>
    </location>
</feature>
<evidence type="ECO:0000313" key="5">
    <source>
        <dbReference type="Proteomes" id="UP000722485"/>
    </source>
</evidence>
<reference evidence="4" key="1">
    <citation type="submission" date="2020-03" db="EMBL/GenBank/DDBJ databases">
        <title>Draft Genome Sequence of Cylindrodendrum hubeiense.</title>
        <authorList>
            <person name="Buettner E."/>
            <person name="Kellner H."/>
        </authorList>
    </citation>
    <scope>NUCLEOTIDE SEQUENCE</scope>
    <source>
        <strain evidence="4">IHI 201604</strain>
    </source>
</reference>
<comment type="caution">
    <text evidence="4">The sequence shown here is derived from an EMBL/GenBank/DDBJ whole genome shotgun (WGS) entry which is preliminary data.</text>
</comment>